<name>A0A8K0P0C3_LADFU</name>
<dbReference type="InterPro" id="IPR007110">
    <property type="entry name" value="Ig-like_dom"/>
</dbReference>
<dbReference type="EMBL" id="KZ308369">
    <property type="protein sequence ID" value="KAG8228352.1"/>
    <property type="molecule type" value="Genomic_DNA"/>
</dbReference>
<dbReference type="GO" id="GO:0050808">
    <property type="term" value="P:synapse organization"/>
    <property type="evidence" value="ECO:0007669"/>
    <property type="project" value="TreeGrafter"/>
</dbReference>
<keyword evidence="3" id="KW-0393">Immunoglobulin domain</keyword>
<gene>
    <name evidence="5" type="ORF">J437_LFUL006803</name>
</gene>
<evidence type="ECO:0000256" key="2">
    <source>
        <dbReference type="ARBA" id="ARBA00023157"/>
    </source>
</evidence>
<feature type="domain" description="Ig-like" evidence="4">
    <location>
        <begin position="57"/>
        <end position="149"/>
    </location>
</feature>
<evidence type="ECO:0000313" key="6">
    <source>
        <dbReference type="Proteomes" id="UP000792457"/>
    </source>
</evidence>
<reference evidence="5" key="1">
    <citation type="submission" date="2013-04" db="EMBL/GenBank/DDBJ databases">
        <authorList>
            <person name="Qu J."/>
            <person name="Murali S.C."/>
            <person name="Bandaranaike D."/>
            <person name="Bellair M."/>
            <person name="Blankenburg K."/>
            <person name="Chao H."/>
            <person name="Dinh H."/>
            <person name="Doddapaneni H."/>
            <person name="Downs B."/>
            <person name="Dugan-Rocha S."/>
            <person name="Elkadiri S."/>
            <person name="Gnanaolivu R.D."/>
            <person name="Hernandez B."/>
            <person name="Javaid M."/>
            <person name="Jayaseelan J.C."/>
            <person name="Lee S."/>
            <person name="Li M."/>
            <person name="Ming W."/>
            <person name="Munidasa M."/>
            <person name="Muniz J."/>
            <person name="Nguyen L."/>
            <person name="Ongeri F."/>
            <person name="Osuji N."/>
            <person name="Pu L.-L."/>
            <person name="Puazo M."/>
            <person name="Qu C."/>
            <person name="Quiroz J."/>
            <person name="Raj R."/>
            <person name="Weissenberger G."/>
            <person name="Xin Y."/>
            <person name="Zou X."/>
            <person name="Han Y."/>
            <person name="Richards S."/>
            <person name="Worley K."/>
            <person name="Muzny D."/>
            <person name="Gibbs R."/>
        </authorList>
    </citation>
    <scope>NUCLEOTIDE SEQUENCE</scope>
    <source>
        <strain evidence="5">Sampled in the wild</strain>
    </source>
</reference>
<keyword evidence="2" id="KW-1015">Disulfide bond</keyword>
<dbReference type="PROSITE" id="PS50835">
    <property type="entry name" value="IG_LIKE"/>
    <property type="match status" value="1"/>
</dbReference>
<dbReference type="Pfam" id="PF07679">
    <property type="entry name" value="I-set"/>
    <property type="match status" value="1"/>
</dbReference>
<dbReference type="InterPro" id="IPR013783">
    <property type="entry name" value="Ig-like_fold"/>
</dbReference>
<dbReference type="Proteomes" id="UP000792457">
    <property type="component" value="Unassembled WGS sequence"/>
</dbReference>
<organism evidence="5 6">
    <name type="scientific">Ladona fulva</name>
    <name type="common">Scarce chaser dragonfly</name>
    <name type="synonym">Libellula fulva</name>
    <dbReference type="NCBI Taxonomy" id="123851"/>
    <lineage>
        <taxon>Eukaryota</taxon>
        <taxon>Metazoa</taxon>
        <taxon>Ecdysozoa</taxon>
        <taxon>Arthropoda</taxon>
        <taxon>Hexapoda</taxon>
        <taxon>Insecta</taxon>
        <taxon>Pterygota</taxon>
        <taxon>Palaeoptera</taxon>
        <taxon>Odonata</taxon>
        <taxon>Epiprocta</taxon>
        <taxon>Anisoptera</taxon>
        <taxon>Libelluloidea</taxon>
        <taxon>Libellulidae</taxon>
        <taxon>Ladona</taxon>
    </lineage>
</organism>
<dbReference type="OrthoDB" id="152385at2759"/>
<dbReference type="AlphaFoldDB" id="A0A8K0P0C3"/>
<dbReference type="GO" id="GO:0007156">
    <property type="term" value="P:homophilic cell adhesion via plasma membrane adhesion molecules"/>
    <property type="evidence" value="ECO:0007669"/>
    <property type="project" value="TreeGrafter"/>
</dbReference>
<dbReference type="InterPro" id="IPR050958">
    <property type="entry name" value="Cell_Adh-Cytoskel_Orgn"/>
</dbReference>
<evidence type="ECO:0000259" key="4">
    <source>
        <dbReference type="PROSITE" id="PS50835"/>
    </source>
</evidence>
<dbReference type="InterPro" id="IPR013098">
    <property type="entry name" value="Ig_I-set"/>
</dbReference>
<accession>A0A8K0P0C3</accession>
<protein>
    <recommendedName>
        <fullName evidence="4">Ig-like domain-containing protein</fullName>
    </recommendedName>
</protein>
<dbReference type="GO" id="GO:0005886">
    <property type="term" value="C:plasma membrane"/>
    <property type="evidence" value="ECO:0007669"/>
    <property type="project" value="TreeGrafter"/>
</dbReference>
<keyword evidence="1" id="KW-0732">Signal</keyword>
<reference evidence="5" key="2">
    <citation type="submission" date="2017-10" db="EMBL/GenBank/DDBJ databases">
        <title>Ladona fulva Genome sequencing and assembly.</title>
        <authorList>
            <person name="Murali S."/>
            <person name="Richards S."/>
            <person name="Bandaranaike D."/>
            <person name="Bellair M."/>
            <person name="Blankenburg K."/>
            <person name="Chao H."/>
            <person name="Dinh H."/>
            <person name="Doddapaneni H."/>
            <person name="Dugan-Rocha S."/>
            <person name="Elkadiri S."/>
            <person name="Gnanaolivu R."/>
            <person name="Hernandez B."/>
            <person name="Skinner E."/>
            <person name="Javaid M."/>
            <person name="Lee S."/>
            <person name="Li M."/>
            <person name="Ming W."/>
            <person name="Munidasa M."/>
            <person name="Muniz J."/>
            <person name="Nguyen L."/>
            <person name="Hughes D."/>
            <person name="Osuji N."/>
            <person name="Pu L.-L."/>
            <person name="Puazo M."/>
            <person name="Qu C."/>
            <person name="Quiroz J."/>
            <person name="Raj R."/>
            <person name="Weissenberger G."/>
            <person name="Xin Y."/>
            <person name="Zou X."/>
            <person name="Han Y."/>
            <person name="Worley K."/>
            <person name="Muzny D."/>
            <person name="Gibbs R."/>
        </authorList>
    </citation>
    <scope>NUCLEOTIDE SEQUENCE</scope>
    <source>
        <strain evidence="5">Sampled in the wild</strain>
    </source>
</reference>
<proteinExistence type="predicted"/>
<dbReference type="SMART" id="SM00408">
    <property type="entry name" value="IGc2"/>
    <property type="match status" value="1"/>
</dbReference>
<dbReference type="SUPFAM" id="SSF48726">
    <property type="entry name" value="Immunoglobulin"/>
    <property type="match status" value="2"/>
</dbReference>
<dbReference type="PANTHER" id="PTHR45080">
    <property type="entry name" value="CONTACTIN 5"/>
    <property type="match status" value="1"/>
</dbReference>
<evidence type="ECO:0000256" key="1">
    <source>
        <dbReference type="ARBA" id="ARBA00022729"/>
    </source>
</evidence>
<evidence type="ECO:0000256" key="3">
    <source>
        <dbReference type="ARBA" id="ARBA00023319"/>
    </source>
</evidence>
<sequence length="153" mass="16231">MDRHQLHGLAEDERVFRVAECLVILHAEEADGGRYVCVANNSAGTERIEVALTISSPLSVSLHPRHATIDAGHRAEFRCHVSGARPGTNVSWLKDGQPVGGGAGGSSGRVSVDATERLVVDAVQREDAGMYQCIVRGDEDSSQGSAELRLGGE</sequence>
<keyword evidence="6" id="KW-1185">Reference proteome</keyword>
<dbReference type="GO" id="GO:0030424">
    <property type="term" value="C:axon"/>
    <property type="evidence" value="ECO:0007669"/>
    <property type="project" value="TreeGrafter"/>
</dbReference>
<comment type="caution">
    <text evidence="5">The sequence shown here is derived from an EMBL/GenBank/DDBJ whole genome shotgun (WGS) entry which is preliminary data.</text>
</comment>
<dbReference type="InterPro" id="IPR036179">
    <property type="entry name" value="Ig-like_dom_sf"/>
</dbReference>
<evidence type="ECO:0000313" key="5">
    <source>
        <dbReference type="EMBL" id="KAG8228352.1"/>
    </source>
</evidence>
<dbReference type="InterPro" id="IPR003598">
    <property type="entry name" value="Ig_sub2"/>
</dbReference>
<dbReference type="InterPro" id="IPR003599">
    <property type="entry name" value="Ig_sub"/>
</dbReference>
<dbReference type="GO" id="GO:0043025">
    <property type="term" value="C:neuronal cell body"/>
    <property type="evidence" value="ECO:0007669"/>
    <property type="project" value="TreeGrafter"/>
</dbReference>
<dbReference type="SMART" id="SM00409">
    <property type="entry name" value="IG"/>
    <property type="match status" value="1"/>
</dbReference>
<dbReference type="GO" id="GO:0008046">
    <property type="term" value="F:axon guidance receptor activity"/>
    <property type="evidence" value="ECO:0007669"/>
    <property type="project" value="TreeGrafter"/>
</dbReference>
<dbReference type="PANTHER" id="PTHR45080:SF8">
    <property type="entry name" value="IG-LIKE DOMAIN-CONTAINING PROTEIN"/>
    <property type="match status" value="1"/>
</dbReference>
<dbReference type="Gene3D" id="2.60.40.10">
    <property type="entry name" value="Immunoglobulins"/>
    <property type="match status" value="2"/>
</dbReference>